<dbReference type="AlphaFoldDB" id="A0A1H6CZ35"/>
<name>A0A1H6CZ35_9PSEU</name>
<keyword evidence="1" id="KW-1133">Transmembrane helix</keyword>
<accession>A0A1I1P6R2</accession>
<reference evidence="2" key="1">
    <citation type="submission" date="2016-10" db="EMBL/GenBank/DDBJ databases">
        <authorList>
            <person name="de Groot N.N."/>
        </authorList>
    </citation>
    <scope>NUCLEOTIDE SEQUENCE [LARGE SCALE GENOMIC DNA]</scope>
    <source>
        <strain evidence="2">ATCC 20501</strain>
    </source>
</reference>
<dbReference type="Proteomes" id="UP000236729">
    <property type="component" value="Unassembled WGS sequence"/>
</dbReference>
<dbReference type="EMBL" id="FOME01000002">
    <property type="protein sequence ID" value="SFD05292.1"/>
    <property type="molecule type" value="Genomic_DNA"/>
</dbReference>
<organism evidence="2 5">
    <name type="scientific">Saccharopolyspora kobensis</name>
    <dbReference type="NCBI Taxonomy" id="146035"/>
    <lineage>
        <taxon>Bacteria</taxon>
        <taxon>Bacillati</taxon>
        <taxon>Actinomycetota</taxon>
        <taxon>Actinomycetes</taxon>
        <taxon>Pseudonocardiales</taxon>
        <taxon>Pseudonocardiaceae</taxon>
        <taxon>Saccharopolyspora</taxon>
    </lineage>
</organism>
<feature type="transmembrane region" description="Helical" evidence="1">
    <location>
        <begin position="68"/>
        <end position="89"/>
    </location>
</feature>
<gene>
    <name evidence="2" type="ORF">SAMN02982929_03749</name>
    <name evidence="3" type="ORF">SAMN05216506_102344</name>
</gene>
<dbReference type="EMBL" id="FNVB01000005">
    <property type="protein sequence ID" value="SEG78409.1"/>
    <property type="molecule type" value="Genomic_DNA"/>
</dbReference>
<keyword evidence="4" id="KW-1185">Reference proteome</keyword>
<evidence type="ECO:0000313" key="4">
    <source>
        <dbReference type="Proteomes" id="UP000199690"/>
    </source>
</evidence>
<feature type="transmembrane region" description="Helical" evidence="1">
    <location>
        <begin position="33"/>
        <end position="56"/>
    </location>
</feature>
<keyword evidence="1" id="KW-0812">Transmembrane</keyword>
<reference evidence="4 5" key="2">
    <citation type="submission" date="2016-10" db="EMBL/GenBank/DDBJ databases">
        <authorList>
            <person name="Varghese N."/>
            <person name="Submissions S."/>
        </authorList>
    </citation>
    <scope>NUCLEOTIDE SEQUENCE [LARGE SCALE GENOMIC DNA]</scope>
    <source>
        <strain evidence="5">ATCC 20501</strain>
        <strain evidence="3 4">CGMCC 4.3529</strain>
    </source>
</reference>
<sequence>MSKAPLPAAGVRELENGRNVTIHASNGFVVRRLCLCIAVGLLLLGVLVLIVISTLQQGGSWVLLALNLRVWALVAGITGCLVLGPWVLLRRPRRAVGLVLSRDGIAETSRGVLLPNTLLAWNEIEQIEFERPRALHPRILSFRLTEAAAHERGLHRPHQRLVQVETGFELSHRRLHPILVAAHARFAQRVHQR</sequence>
<dbReference type="Proteomes" id="UP000199690">
    <property type="component" value="Unassembled WGS sequence"/>
</dbReference>
<evidence type="ECO:0000256" key="1">
    <source>
        <dbReference type="SAM" id="Phobius"/>
    </source>
</evidence>
<dbReference type="RefSeq" id="WP_143185765.1">
    <property type="nucleotide sequence ID" value="NZ_FNVB01000005.1"/>
</dbReference>
<accession>A0A1H6CZ35</accession>
<evidence type="ECO:0000313" key="3">
    <source>
        <dbReference type="EMBL" id="SFD05292.1"/>
    </source>
</evidence>
<keyword evidence="1" id="KW-0472">Membrane</keyword>
<evidence type="ECO:0000313" key="2">
    <source>
        <dbReference type="EMBL" id="SEG78409.1"/>
    </source>
</evidence>
<evidence type="ECO:0000313" key="5">
    <source>
        <dbReference type="Proteomes" id="UP000236729"/>
    </source>
</evidence>
<proteinExistence type="predicted"/>
<protein>
    <submittedName>
        <fullName evidence="2">Uncharacterized protein</fullName>
    </submittedName>
</protein>